<comment type="similarity">
    <text evidence="1">Belongs to the glycosyltransferase 2 family.</text>
</comment>
<dbReference type="Proteomes" id="UP000039865">
    <property type="component" value="Unassembled WGS sequence"/>
</dbReference>
<keyword evidence="3" id="KW-0808">Transferase</keyword>
<reference evidence="5 6" key="1">
    <citation type="submission" date="2014-06" db="EMBL/GenBank/DDBJ databases">
        <authorList>
            <person name="Swart Estienne"/>
        </authorList>
    </citation>
    <scope>NUCLEOTIDE SEQUENCE [LARGE SCALE GENOMIC DNA]</scope>
    <source>
        <strain evidence="5 6">130c</strain>
    </source>
</reference>
<sequence>MVAIKSKELIDKINPNYKNKTNIKYILTEEVDDFAKVLSQFFHSVTGEYIVLFHSKTINKYDRIREQVVETRTYKCNVMVSELEILDDKGERQQNLYLIDQDYSRSLDLILFSLDFRLEASIIIRKIFLAYIFSISREVNRYSVISQIVKYEEINFMYDSYVQISLKNYQDIFVQDSIIQPQQDHIKFMHYNSYLNKKDIKISTTQFSKLLNCSYDYLGCDEATLDIVRYLMIDSFLTYDVLYDIQKLEFINQIELIHTHLYQLEHARSNPEKYPLVSVLMSTYNRDYYLLVSVQHVLQQTYVNWELIISDNGSSNPITHQILQLIQRIPRVRVLYLQSNQNSVFALNYALKQSKGEYIAIQDDDDIMMPFRLEYQINFLRNNPEYQVCASAYIAITETGIPKYYTRNYDETFAGEKTLFMILNSLAHNTFVVRMTDQMKRHFIYDHQTPFDLSLRFILLSLLENEDFRFFILPRHVTGIRDHSQKMSHNSEYYHFQKWISLKQIEISERLFPDIFENVSFQQYTSNVNNVEFEPAKLLQFSRIIGCICHQGNLQKLLTHIEQLEGLVDNFIIVYILNSSENQIMQEINDHPLFQNNHAKNTMHIINMTGKELSNYIEFEIPKIFTNLLEAKNLQDHDYILLSNTSEFINPFQLKRFYQLSQDFGIFGLRYLQSVDKEDQIYQMTKIISYHLFKNIGYKAIREYEIDENTFKLVPRFEDKLYTLFINGQYLNVYTMKDSGIFIDDCESFKQSLDSNDIQKDNALLTPSEKRKFENFYISSLAIFQPYCGINIQNQIDDEKSEL</sequence>
<evidence type="ECO:0000259" key="4">
    <source>
        <dbReference type="Pfam" id="PF00535"/>
    </source>
</evidence>
<accession>A0A078A9R0</accession>
<evidence type="ECO:0000256" key="2">
    <source>
        <dbReference type="ARBA" id="ARBA00022676"/>
    </source>
</evidence>
<dbReference type="SUPFAM" id="SSF53448">
    <property type="entry name" value="Nucleotide-diphospho-sugar transferases"/>
    <property type="match status" value="1"/>
</dbReference>
<evidence type="ECO:0000313" key="5">
    <source>
        <dbReference type="EMBL" id="CDW79010.1"/>
    </source>
</evidence>
<dbReference type="PANTHER" id="PTHR43685:SF5">
    <property type="entry name" value="GLYCOSYLTRANSFERASE EPSE-RELATED"/>
    <property type="match status" value="1"/>
</dbReference>
<gene>
    <name evidence="5" type="primary">Contig13482.g14384</name>
    <name evidence="5" type="ORF">STYLEM_7995</name>
</gene>
<dbReference type="GO" id="GO:0016757">
    <property type="term" value="F:glycosyltransferase activity"/>
    <property type="evidence" value="ECO:0007669"/>
    <property type="project" value="UniProtKB-KW"/>
</dbReference>
<keyword evidence="6" id="KW-1185">Reference proteome</keyword>
<dbReference type="InterPro" id="IPR050834">
    <property type="entry name" value="Glycosyltransf_2"/>
</dbReference>
<dbReference type="PANTHER" id="PTHR43685">
    <property type="entry name" value="GLYCOSYLTRANSFERASE"/>
    <property type="match status" value="1"/>
</dbReference>
<dbReference type="CDD" id="cd00761">
    <property type="entry name" value="Glyco_tranf_GTA_type"/>
    <property type="match status" value="1"/>
</dbReference>
<name>A0A078A9R0_STYLE</name>
<organism evidence="5 6">
    <name type="scientific">Stylonychia lemnae</name>
    <name type="common">Ciliate</name>
    <dbReference type="NCBI Taxonomy" id="5949"/>
    <lineage>
        <taxon>Eukaryota</taxon>
        <taxon>Sar</taxon>
        <taxon>Alveolata</taxon>
        <taxon>Ciliophora</taxon>
        <taxon>Intramacronucleata</taxon>
        <taxon>Spirotrichea</taxon>
        <taxon>Stichotrichia</taxon>
        <taxon>Sporadotrichida</taxon>
        <taxon>Oxytrichidae</taxon>
        <taxon>Stylonychinae</taxon>
        <taxon>Stylonychia</taxon>
    </lineage>
</organism>
<keyword evidence="2" id="KW-0328">Glycosyltransferase</keyword>
<dbReference type="Pfam" id="PF00535">
    <property type="entry name" value="Glycos_transf_2"/>
    <property type="match status" value="1"/>
</dbReference>
<dbReference type="AlphaFoldDB" id="A0A078A9R0"/>
<feature type="domain" description="Glycosyltransferase 2-like" evidence="4">
    <location>
        <begin position="278"/>
        <end position="432"/>
    </location>
</feature>
<evidence type="ECO:0000256" key="1">
    <source>
        <dbReference type="ARBA" id="ARBA00006739"/>
    </source>
</evidence>
<dbReference type="OrthoDB" id="326644at2759"/>
<evidence type="ECO:0000313" key="6">
    <source>
        <dbReference type="Proteomes" id="UP000039865"/>
    </source>
</evidence>
<dbReference type="InterPro" id="IPR029044">
    <property type="entry name" value="Nucleotide-diphossugar_trans"/>
</dbReference>
<dbReference type="EMBL" id="CCKQ01007616">
    <property type="protein sequence ID" value="CDW79010.1"/>
    <property type="molecule type" value="Genomic_DNA"/>
</dbReference>
<dbReference type="Gene3D" id="3.90.550.10">
    <property type="entry name" value="Spore Coat Polysaccharide Biosynthesis Protein SpsA, Chain A"/>
    <property type="match status" value="1"/>
</dbReference>
<dbReference type="InParanoid" id="A0A078A9R0"/>
<proteinExistence type="inferred from homology"/>
<protein>
    <recommendedName>
        <fullName evidence="4">Glycosyltransferase 2-like domain-containing protein</fullName>
    </recommendedName>
</protein>
<evidence type="ECO:0000256" key="3">
    <source>
        <dbReference type="ARBA" id="ARBA00022679"/>
    </source>
</evidence>
<dbReference type="InterPro" id="IPR001173">
    <property type="entry name" value="Glyco_trans_2-like"/>
</dbReference>